<feature type="compositionally biased region" description="Low complexity" evidence="1">
    <location>
        <begin position="143"/>
        <end position="156"/>
    </location>
</feature>
<proteinExistence type="predicted"/>
<comment type="caution">
    <text evidence="3">The sequence shown here is derived from an EMBL/GenBank/DDBJ whole genome shotgun (WGS) entry which is preliminary data.</text>
</comment>
<sequence>MRLLTGRFDKLAQRIELRPAWWSVDLLLGFTVFRMLGLHLLSIMLWSAALVYGGIIPGWAAAARFAALSYTTLGSHLILTDQWYMLSPIIAISGMFTFAWTASVLVSIVGKCNELRAVVRAARQQRRDARRQATITVPPGDPAEAGGAEAGASRSG</sequence>
<feature type="region of interest" description="Disordered" evidence="1">
    <location>
        <begin position="129"/>
        <end position="156"/>
    </location>
</feature>
<dbReference type="AlphaFoldDB" id="A0A011Q0E2"/>
<dbReference type="STRING" id="1454003.AW10_00436"/>
<gene>
    <name evidence="3" type="ORF">AW10_00436</name>
</gene>
<protein>
    <submittedName>
        <fullName evidence="3">Uncharacterized protein</fullName>
    </submittedName>
</protein>
<evidence type="ECO:0000313" key="3">
    <source>
        <dbReference type="EMBL" id="EXI82650.1"/>
    </source>
</evidence>
<evidence type="ECO:0000256" key="2">
    <source>
        <dbReference type="SAM" id="Phobius"/>
    </source>
</evidence>
<name>A0A011Q0E2_9PROT</name>
<reference evidence="3 4" key="1">
    <citation type="submission" date="2014-02" db="EMBL/GenBank/DDBJ databases">
        <title>Expanding our view of genomic diversity in Candidatus Accumulibacter clades.</title>
        <authorList>
            <person name="Skennerton C.T."/>
            <person name="Barr J.J."/>
            <person name="Slater F.R."/>
            <person name="Bond P.L."/>
            <person name="Tyson G.W."/>
        </authorList>
    </citation>
    <scope>NUCLEOTIDE SEQUENCE [LARGE SCALE GENOMIC DNA]</scope>
    <source>
        <strain evidence="4">BA-92</strain>
    </source>
</reference>
<accession>A0A011Q0E2</accession>
<dbReference type="Proteomes" id="UP000021816">
    <property type="component" value="Unassembled WGS sequence"/>
</dbReference>
<feature type="transmembrane region" description="Helical" evidence="2">
    <location>
        <begin position="43"/>
        <end position="63"/>
    </location>
</feature>
<dbReference type="PATRIC" id="fig|1454003.3.peg.451"/>
<evidence type="ECO:0000313" key="4">
    <source>
        <dbReference type="Proteomes" id="UP000021816"/>
    </source>
</evidence>
<dbReference type="EMBL" id="JEMX01000010">
    <property type="protein sequence ID" value="EXI82650.1"/>
    <property type="molecule type" value="Genomic_DNA"/>
</dbReference>
<keyword evidence="2" id="KW-0472">Membrane</keyword>
<feature type="transmembrane region" description="Helical" evidence="2">
    <location>
        <begin position="83"/>
        <end position="110"/>
    </location>
</feature>
<keyword evidence="2" id="KW-1133">Transmembrane helix</keyword>
<keyword evidence="2" id="KW-0812">Transmembrane</keyword>
<organism evidence="3 4">
    <name type="scientific">Candidatus Accumulibacter appositus</name>
    <dbReference type="NCBI Taxonomy" id="1454003"/>
    <lineage>
        <taxon>Bacteria</taxon>
        <taxon>Pseudomonadati</taxon>
        <taxon>Pseudomonadota</taxon>
        <taxon>Betaproteobacteria</taxon>
        <taxon>Candidatus Accumulibacter</taxon>
    </lineage>
</organism>
<evidence type="ECO:0000256" key="1">
    <source>
        <dbReference type="SAM" id="MobiDB-lite"/>
    </source>
</evidence>